<evidence type="ECO:0000256" key="1">
    <source>
        <dbReference type="SAM" id="Coils"/>
    </source>
</evidence>
<sequence>MSAVLESQVFDDDLNDLLNCFKIIDAKTVFSNPPKTSKVRKSHQEVDKSSPSLHSVASSNFIYQDWDKQQRQIDIERQRLELQKMREELRAEELVYE</sequence>
<comment type="caution">
    <text evidence="2">The sequence shown here is derived from an EMBL/GenBank/DDBJ whole genome shotgun (WGS) entry which is preliminary data.</text>
</comment>
<feature type="coiled-coil region" evidence="1">
    <location>
        <begin position="68"/>
        <end position="97"/>
    </location>
</feature>
<organism evidence="2 3">
    <name type="scientific">Paracoccidioides brasiliensis</name>
    <dbReference type="NCBI Taxonomy" id="121759"/>
    <lineage>
        <taxon>Eukaryota</taxon>
        <taxon>Fungi</taxon>
        <taxon>Dikarya</taxon>
        <taxon>Ascomycota</taxon>
        <taxon>Pezizomycotina</taxon>
        <taxon>Eurotiomycetes</taxon>
        <taxon>Eurotiomycetidae</taxon>
        <taxon>Onygenales</taxon>
        <taxon>Ajellomycetaceae</taxon>
        <taxon>Paracoccidioides</taxon>
    </lineage>
</organism>
<gene>
    <name evidence="2" type="ORF">ACO22_03843</name>
</gene>
<evidence type="ECO:0000313" key="2">
    <source>
        <dbReference type="EMBL" id="ODH28966.1"/>
    </source>
</evidence>
<proteinExistence type="predicted"/>
<reference evidence="2 3" key="1">
    <citation type="submission" date="2016-06" db="EMBL/GenBank/DDBJ databases">
        <authorList>
            <person name="Kjaerup R.B."/>
            <person name="Dalgaard T.S."/>
            <person name="Juul-Madsen H.R."/>
        </authorList>
    </citation>
    <scope>NUCLEOTIDE SEQUENCE [LARGE SCALE GENOMIC DNA]</scope>
    <source>
        <strain evidence="2 3">Pb300</strain>
    </source>
</reference>
<dbReference type="EMBL" id="LZYO01000139">
    <property type="protein sequence ID" value="ODH28966.1"/>
    <property type="molecule type" value="Genomic_DNA"/>
</dbReference>
<name>A0A1D2JER0_PARBR</name>
<dbReference type="Proteomes" id="UP000242814">
    <property type="component" value="Unassembled WGS sequence"/>
</dbReference>
<protein>
    <submittedName>
        <fullName evidence="2">Uncharacterized protein</fullName>
    </submittedName>
</protein>
<evidence type="ECO:0000313" key="3">
    <source>
        <dbReference type="Proteomes" id="UP000242814"/>
    </source>
</evidence>
<keyword evidence="1" id="KW-0175">Coiled coil</keyword>
<dbReference type="AlphaFoldDB" id="A0A1D2JER0"/>
<accession>A0A1D2JER0</accession>